<evidence type="ECO:0000256" key="4">
    <source>
        <dbReference type="ARBA" id="ARBA00022475"/>
    </source>
</evidence>
<dbReference type="Pfam" id="PF21687">
    <property type="entry name" value="T2SSK_1st"/>
    <property type="match status" value="1"/>
</dbReference>
<dbReference type="InterPro" id="IPR045584">
    <property type="entry name" value="Pilin-like"/>
</dbReference>
<dbReference type="InterPro" id="IPR049179">
    <property type="entry name" value="T2SSK_SAM-like_2nd"/>
</dbReference>
<keyword evidence="15" id="KW-1185">Reference proteome</keyword>
<dbReference type="PANTHER" id="PTHR38831">
    <property type="entry name" value="TYPE II SECRETION SYSTEM PROTEIN K"/>
    <property type="match status" value="1"/>
</dbReference>
<dbReference type="InterPro" id="IPR005628">
    <property type="entry name" value="GspK"/>
</dbReference>
<evidence type="ECO:0000256" key="3">
    <source>
        <dbReference type="ARBA" id="ARBA00022448"/>
    </source>
</evidence>
<evidence type="ECO:0000256" key="9">
    <source>
        <dbReference type="ARBA" id="ARBA00023136"/>
    </source>
</evidence>
<dbReference type="AlphaFoldDB" id="I9P0C1"/>
<keyword evidence="3 10" id="KW-0813">Transport</keyword>
<feature type="domain" description="T2SS protein K second SAM-like" evidence="12">
    <location>
        <begin position="225"/>
        <end position="289"/>
    </location>
</feature>
<dbReference type="GO" id="GO:0009306">
    <property type="term" value="P:protein secretion"/>
    <property type="evidence" value="ECO:0007669"/>
    <property type="project" value="InterPro"/>
</dbReference>
<dbReference type="SUPFAM" id="SSF54523">
    <property type="entry name" value="Pili subunits"/>
    <property type="match status" value="1"/>
</dbReference>
<dbReference type="NCBIfam" id="NF037980">
    <property type="entry name" value="T2SS_GspK"/>
    <property type="match status" value="1"/>
</dbReference>
<dbReference type="RefSeq" id="WP_008985186.1">
    <property type="nucleotide sequence ID" value="NZ_AKKU01000021.1"/>
</dbReference>
<keyword evidence="6 11" id="KW-0812">Transmembrane</keyword>
<evidence type="ECO:0000313" key="14">
    <source>
        <dbReference type="EMBL" id="EIW88337.1"/>
    </source>
</evidence>
<comment type="subcellular location">
    <subcellularLocation>
        <location evidence="1 10">Cell inner membrane</location>
    </subcellularLocation>
</comment>
<gene>
    <name evidence="14" type="ORF">AGRI_11822</name>
</gene>
<keyword evidence="7" id="KW-0653">Protein transport</keyword>
<organism evidence="14 15">
    <name type="scientific">Alishewanella agri BL06</name>
    <dbReference type="NCBI Taxonomy" id="1195246"/>
    <lineage>
        <taxon>Bacteria</taxon>
        <taxon>Pseudomonadati</taxon>
        <taxon>Pseudomonadota</taxon>
        <taxon>Gammaproteobacteria</taxon>
        <taxon>Alteromonadales</taxon>
        <taxon>Alteromonadaceae</taxon>
        <taxon>Alishewanella</taxon>
    </lineage>
</organism>
<keyword evidence="4 10" id="KW-1003">Cell membrane</keyword>
<keyword evidence="8 11" id="KW-1133">Transmembrane helix</keyword>
<name>I9P0C1_9ALTE</name>
<dbReference type="Proteomes" id="UP000035062">
    <property type="component" value="Unassembled WGS sequence"/>
</dbReference>
<keyword evidence="5 10" id="KW-0997">Cell inner membrane</keyword>
<evidence type="ECO:0000256" key="5">
    <source>
        <dbReference type="ARBA" id="ARBA00022519"/>
    </source>
</evidence>
<dbReference type="eggNOG" id="COG3156">
    <property type="taxonomic scope" value="Bacteria"/>
</dbReference>
<evidence type="ECO:0000256" key="7">
    <source>
        <dbReference type="ARBA" id="ARBA00022927"/>
    </source>
</evidence>
<evidence type="ECO:0000256" key="10">
    <source>
        <dbReference type="PIRNR" id="PIRNR002786"/>
    </source>
</evidence>
<evidence type="ECO:0000256" key="11">
    <source>
        <dbReference type="SAM" id="Phobius"/>
    </source>
</evidence>
<dbReference type="SUPFAM" id="SSF158544">
    <property type="entry name" value="GspK insert domain-like"/>
    <property type="match status" value="2"/>
</dbReference>
<dbReference type="PANTHER" id="PTHR38831:SF1">
    <property type="entry name" value="TYPE II SECRETION SYSTEM PROTEIN K-RELATED"/>
    <property type="match status" value="1"/>
</dbReference>
<dbReference type="InterPro" id="IPR049031">
    <property type="entry name" value="T2SSK_SAM-like_1st"/>
</dbReference>
<accession>I9P0C1</accession>
<sequence length="332" mass="36886">MNTSPPPIRTQAGAALITVLMIVAIVVVLAVEMSGRLQLQLQRQQNIQQQQQAFWYAMGAEAFARVLLQRSLAGQQVVHLGQDWAQQGASFMVEDGQIAGEINDLNSCFNLNALQKQPDRSKGQQQTLAQQSFQRLLEQIGSELSMPAEYLTARLSDWLDEDGILNSAGGAEQDDYASLQFPYYTANSLMVSETELRLMLDLTPADYQLLQPYICVLPETDSWLLNVNTLTEQTAVLLQALIPELTEAQAQELVLERPEEGYADVESFLQSTALSGITVTDEAKAILSVRSNYFRLQATTAYLEAGFRQTTLFKREENDAIKVLARRFGGQG</sequence>
<evidence type="ECO:0000256" key="2">
    <source>
        <dbReference type="ARBA" id="ARBA00007246"/>
    </source>
</evidence>
<evidence type="ECO:0000256" key="8">
    <source>
        <dbReference type="ARBA" id="ARBA00022989"/>
    </source>
</evidence>
<keyword evidence="9 10" id="KW-0472">Membrane</keyword>
<dbReference type="Pfam" id="PF03934">
    <property type="entry name" value="T2SSK"/>
    <property type="match status" value="1"/>
</dbReference>
<evidence type="ECO:0000259" key="12">
    <source>
        <dbReference type="Pfam" id="PF03934"/>
    </source>
</evidence>
<dbReference type="GO" id="GO:0005886">
    <property type="term" value="C:plasma membrane"/>
    <property type="evidence" value="ECO:0007669"/>
    <property type="project" value="UniProtKB-SubCell"/>
</dbReference>
<comment type="caution">
    <text evidence="14">The sequence shown here is derived from an EMBL/GenBank/DDBJ whole genome shotgun (WGS) entry which is preliminary data.</text>
</comment>
<dbReference type="PATRIC" id="fig|1195246.3.peg.2346"/>
<proteinExistence type="inferred from homology"/>
<feature type="transmembrane region" description="Helical" evidence="11">
    <location>
        <begin position="12"/>
        <end position="31"/>
    </location>
</feature>
<dbReference type="PIRSF" id="PIRSF002786">
    <property type="entry name" value="XcpX"/>
    <property type="match status" value="1"/>
</dbReference>
<evidence type="ECO:0000313" key="15">
    <source>
        <dbReference type="Proteomes" id="UP000035062"/>
    </source>
</evidence>
<dbReference type="InterPro" id="IPR038072">
    <property type="entry name" value="GspK_central_sf"/>
</dbReference>
<evidence type="ECO:0000259" key="13">
    <source>
        <dbReference type="Pfam" id="PF21687"/>
    </source>
</evidence>
<reference evidence="14 15" key="1">
    <citation type="journal article" date="2012" name="J. Bacteriol.">
        <title>Genome Sequence of Pectin-Degrading Alishewanella agri, Isolated from Landfill Soil.</title>
        <authorList>
            <person name="Kim J."/>
            <person name="Jung J."/>
            <person name="Sung J.S."/>
            <person name="Chun J."/>
            <person name="Park W."/>
        </authorList>
    </citation>
    <scope>NUCLEOTIDE SEQUENCE [LARGE SCALE GENOMIC DNA]</scope>
    <source>
        <strain evidence="14 15">BL06</strain>
    </source>
</reference>
<dbReference type="Gene3D" id="3.30.1300.30">
    <property type="entry name" value="GSPII I/J protein-like"/>
    <property type="match status" value="1"/>
</dbReference>
<comment type="similarity">
    <text evidence="2 10">Belongs to the GSP K family.</text>
</comment>
<evidence type="ECO:0000256" key="1">
    <source>
        <dbReference type="ARBA" id="ARBA00004533"/>
    </source>
</evidence>
<dbReference type="STRING" id="1195246.AGRI_11822"/>
<dbReference type="EMBL" id="AKKU01000021">
    <property type="protein sequence ID" value="EIW88337.1"/>
    <property type="molecule type" value="Genomic_DNA"/>
</dbReference>
<dbReference type="Gene3D" id="1.10.40.60">
    <property type="entry name" value="EpsJ-like"/>
    <property type="match status" value="2"/>
</dbReference>
<feature type="domain" description="T2SS protein K first SAM-like" evidence="13">
    <location>
        <begin position="107"/>
        <end position="219"/>
    </location>
</feature>
<evidence type="ECO:0000256" key="6">
    <source>
        <dbReference type="ARBA" id="ARBA00022692"/>
    </source>
</evidence>
<protein>
    <recommendedName>
        <fullName evidence="10">Type II secretion system protein K</fullName>
    </recommendedName>
</protein>